<dbReference type="InterPro" id="IPR008327">
    <property type="entry name" value="Sig_transdc_resp-reg_antiterm"/>
</dbReference>
<feature type="domain" description="ANTAR" evidence="1">
    <location>
        <begin position="134"/>
        <end position="195"/>
    </location>
</feature>
<dbReference type="EMBL" id="JFKB01000001">
    <property type="protein sequence ID" value="OSQ50073.1"/>
    <property type="molecule type" value="Genomic_DNA"/>
</dbReference>
<gene>
    <name evidence="2" type="ORF">TALK_00810</name>
</gene>
<dbReference type="Pfam" id="PF21332">
    <property type="entry name" value="AmiR_N"/>
    <property type="match status" value="1"/>
</dbReference>
<dbReference type="OrthoDB" id="7366028at2"/>
<dbReference type="InterPro" id="IPR049021">
    <property type="entry name" value="AmiR_N"/>
</dbReference>
<dbReference type="RefSeq" id="WP_085614897.1">
    <property type="nucleotide sequence ID" value="NZ_CAXBPE010000004.1"/>
</dbReference>
<dbReference type="STRING" id="1293890.TALK_00810"/>
<evidence type="ECO:0000259" key="1">
    <source>
        <dbReference type="PROSITE" id="PS50921"/>
    </source>
</evidence>
<dbReference type="Proteomes" id="UP000193396">
    <property type="component" value="Unassembled WGS sequence"/>
</dbReference>
<accession>A0A1Y2LHP3</accession>
<dbReference type="Gene3D" id="3.40.50.2300">
    <property type="match status" value="1"/>
</dbReference>
<dbReference type="InterPro" id="IPR036388">
    <property type="entry name" value="WH-like_DNA-bd_sf"/>
</dbReference>
<dbReference type="InterPro" id="IPR011006">
    <property type="entry name" value="CheY-like_superfamily"/>
</dbReference>
<dbReference type="InterPro" id="IPR005561">
    <property type="entry name" value="ANTAR"/>
</dbReference>
<dbReference type="PROSITE" id="PS50921">
    <property type="entry name" value="ANTAR"/>
    <property type="match status" value="1"/>
</dbReference>
<evidence type="ECO:0000313" key="2">
    <source>
        <dbReference type="EMBL" id="OSQ50073.1"/>
    </source>
</evidence>
<evidence type="ECO:0000313" key="3">
    <source>
        <dbReference type="Proteomes" id="UP000193396"/>
    </source>
</evidence>
<proteinExistence type="predicted"/>
<comment type="caution">
    <text evidence="2">The sequence shown here is derived from an EMBL/GenBank/DDBJ whole genome shotgun (WGS) entry which is preliminary data.</text>
</comment>
<name>A0A1Y2LHP3_9PROT</name>
<sequence length="211" mass="23423">MKRANRIPNFRGWHAWVLHRPSAAIDPLPRQLERLGMTVDRYWPDLPDQNDASANLSVKPVDILFFDADMGMDEQFPWPSDAAPMPTVALIGSEAPGRLEWVLSRQSGAHLQKPVSSAGVFSSAVLAVHAFEQQQKLRAEISELRRRLKLRPVVARVLMTVMRSHNIDEHGALRAIRAEAMKKQQTIEDYCAAIVASGRGGPGDATTIVTN</sequence>
<dbReference type="SUPFAM" id="SSF52172">
    <property type="entry name" value="CheY-like"/>
    <property type="match status" value="1"/>
</dbReference>
<dbReference type="Gene3D" id="1.10.10.10">
    <property type="entry name" value="Winged helix-like DNA-binding domain superfamily/Winged helix DNA-binding domain"/>
    <property type="match status" value="1"/>
</dbReference>
<reference evidence="2 3" key="1">
    <citation type="submission" date="2014-03" db="EMBL/GenBank/DDBJ databases">
        <title>The draft genome sequence of Thalassospira alkalitolerans JCM 18968.</title>
        <authorList>
            <person name="Lai Q."/>
            <person name="Shao Z."/>
        </authorList>
    </citation>
    <scope>NUCLEOTIDE SEQUENCE [LARGE SCALE GENOMIC DNA]</scope>
    <source>
        <strain evidence="2 3">JCM 18968</strain>
    </source>
</reference>
<dbReference type="AlphaFoldDB" id="A0A1Y2LHP3"/>
<dbReference type="SMART" id="SM01012">
    <property type="entry name" value="ANTAR"/>
    <property type="match status" value="1"/>
</dbReference>
<organism evidence="2 3">
    <name type="scientific">Thalassospira alkalitolerans</name>
    <dbReference type="NCBI Taxonomy" id="1293890"/>
    <lineage>
        <taxon>Bacteria</taxon>
        <taxon>Pseudomonadati</taxon>
        <taxon>Pseudomonadota</taxon>
        <taxon>Alphaproteobacteria</taxon>
        <taxon>Rhodospirillales</taxon>
        <taxon>Thalassospiraceae</taxon>
        <taxon>Thalassospira</taxon>
    </lineage>
</organism>
<keyword evidence="3" id="KW-1185">Reference proteome</keyword>
<dbReference type="PIRSF" id="PIRSF036382">
    <property type="entry name" value="RR_antiterm"/>
    <property type="match status" value="1"/>
</dbReference>
<dbReference type="Pfam" id="PF03861">
    <property type="entry name" value="ANTAR"/>
    <property type="match status" value="1"/>
</dbReference>
<protein>
    <recommendedName>
        <fullName evidence="1">ANTAR domain-containing protein</fullName>
    </recommendedName>
</protein>
<dbReference type="GO" id="GO:0003723">
    <property type="term" value="F:RNA binding"/>
    <property type="evidence" value="ECO:0007669"/>
    <property type="project" value="InterPro"/>
</dbReference>